<dbReference type="Proteomes" id="UP000298616">
    <property type="component" value="Chromosome"/>
</dbReference>
<dbReference type="KEGG" id="fpf:DCC35_00125"/>
<reference evidence="1 2" key="1">
    <citation type="submission" date="2018-04" db="EMBL/GenBank/DDBJ databases">
        <title>Complete genome uncultured novel isolate.</title>
        <authorList>
            <person name="Merlino G."/>
        </authorList>
    </citation>
    <scope>NUCLEOTIDE SEQUENCE [LARGE SCALE GENOMIC DNA]</scope>
    <source>
        <strain evidence="2">R1DC9</strain>
    </source>
</reference>
<accession>A0A4D7J9V8</accession>
<proteinExistence type="predicted"/>
<dbReference type="Gene3D" id="2.120.10.30">
    <property type="entry name" value="TolB, C-terminal domain"/>
    <property type="match status" value="1"/>
</dbReference>
<gene>
    <name evidence="1" type="ORF">DCC35_00125</name>
</gene>
<dbReference type="RefSeq" id="WP_137088867.1">
    <property type="nucleotide sequence ID" value="NZ_CP028923.1"/>
</dbReference>
<dbReference type="AlphaFoldDB" id="A0A4D7J9V8"/>
<dbReference type="OrthoDB" id="911314at2"/>
<name>A0A4D7J9V8_9BACT</name>
<dbReference type="EMBL" id="CP028923">
    <property type="protein sequence ID" value="QCK13269.1"/>
    <property type="molecule type" value="Genomic_DNA"/>
</dbReference>
<evidence type="ECO:0008006" key="3">
    <source>
        <dbReference type="Google" id="ProtNLM"/>
    </source>
</evidence>
<dbReference type="InterPro" id="IPR011042">
    <property type="entry name" value="6-blade_b-propeller_TolB-like"/>
</dbReference>
<sequence length="564" mass="63955">MRLLTIAVFIFSQLIILAQKVPQKPVSRNINIPNQRHLAPALRGDGSAMIFTSSYSPSQKLEVMYSEKTSSGWSKAEPVDVINATKNLNYIGGYSISFDGESVFFTSARGSGFGGYDMYEVDKQGGYWMKPRNLGKPINSEMHEGSPSLSPDGRTMYFMRCEDMDNTSGSGCQIMMAQRRGGTYWHDPTPLPEHINIGNTMNPKILSDNKTLIFSSDRPGGKGGMDLYITRYEDGVWTTPINIDAINTPGDDLFADVPGKGDIIYFTKKVDNYPQIWMAKLPKEFQPSSVVFVDGRVVDGATGNPMEAFVQIYRASDRKLITNDRSGPTSGLFELFVTGGETYDFSVSSFDPSYMIYARPLMLDTLSYSLRERKAITLEPIEPGKEYWLYGLGFKNEYDSLNDLAFFDLQRIIKTLKGNRNWKVNMTVHLANFKKDSIQSDPDLTEMVMDTTMVSRLAVVMDSLEITGPEELSKYLYDSVAIDSSKIYFQVEKMIDTLDVDTFYTNDRREKQAQMIRDYFLGRGVPEQIWSVNVAPVDEDNETEYPDDYNKDVWVRIRYDEVQQ</sequence>
<evidence type="ECO:0000313" key="1">
    <source>
        <dbReference type="EMBL" id="QCK13269.1"/>
    </source>
</evidence>
<organism evidence="1 2">
    <name type="scientific">Mangrovivirga cuniculi</name>
    <dbReference type="NCBI Taxonomy" id="2715131"/>
    <lineage>
        <taxon>Bacteria</taxon>
        <taxon>Pseudomonadati</taxon>
        <taxon>Bacteroidota</taxon>
        <taxon>Cytophagia</taxon>
        <taxon>Cytophagales</taxon>
        <taxon>Mangrovivirgaceae</taxon>
        <taxon>Mangrovivirga</taxon>
    </lineage>
</organism>
<dbReference type="Pfam" id="PF07676">
    <property type="entry name" value="PD40"/>
    <property type="match status" value="2"/>
</dbReference>
<protein>
    <recommendedName>
        <fullName evidence="3">WD40-like Beta Propeller Repeat</fullName>
    </recommendedName>
</protein>
<dbReference type="SUPFAM" id="SSF82171">
    <property type="entry name" value="DPP6 N-terminal domain-like"/>
    <property type="match status" value="1"/>
</dbReference>
<keyword evidence="2" id="KW-1185">Reference proteome</keyword>
<evidence type="ECO:0000313" key="2">
    <source>
        <dbReference type="Proteomes" id="UP000298616"/>
    </source>
</evidence>
<dbReference type="InterPro" id="IPR011659">
    <property type="entry name" value="WD40"/>
</dbReference>